<evidence type="ECO:0000256" key="4">
    <source>
        <dbReference type="ARBA" id="ARBA00022519"/>
    </source>
</evidence>
<accession>A0AA41E3Q9</accession>
<dbReference type="InterPro" id="IPR017871">
    <property type="entry name" value="ABC_transporter-like_CS"/>
</dbReference>
<evidence type="ECO:0000256" key="9">
    <source>
        <dbReference type="ARBA" id="ARBA00023136"/>
    </source>
</evidence>
<proteinExistence type="predicted"/>
<evidence type="ECO:0000256" key="3">
    <source>
        <dbReference type="ARBA" id="ARBA00022475"/>
    </source>
</evidence>
<dbReference type="AlphaFoldDB" id="A0AA41E3Q9"/>
<name>A0AA41E3Q9_9BURK</name>
<keyword evidence="5 11" id="KW-0812">Transmembrane</keyword>
<evidence type="ECO:0000313" key="15">
    <source>
        <dbReference type="Proteomes" id="UP000682266"/>
    </source>
</evidence>
<evidence type="ECO:0000256" key="7">
    <source>
        <dbReference type="ARBA" id="ARBA00022840"/>
    </source>
</evidence>
<keyword evidence="9 11" id="KW-0472">Membrane</keyword>
<dbReference type="GO" id="GO:0005524">
    <property type="term" value="F:ATP binding"/>
    <property type="evidence" value="ECO:0007669"/>
    <property type="project" value="UniProtKB-KW"/>
</dbReference>
<evidence type="ECO:0000256" key="2">
    <source>
        <dbReference type="ARBA" id="ARBA00022448"/>
    </source>
</evidence>
<feature type="transmembrane region" description="Helical" evidence="11">
    <location>
        <begin position="38"/>
        <end position="59"/>
    </location>
</feature>
<dbReference type="InterPro" id="IPR003593">
    <property type="entry name" value="AAA+_ATPase"/>
</dbReference>
<evidence type="ECO:0000256" key="10">
    <source>
        <dbReference type="SAM" id="MobiDB-lite"/>
    </source>
</evidence>
<organism evidence="14 15">
    <name type="scientific">Burkholderia ambifaria</name>
    <dbReference type="NCBI Taxonomy" id="152480"/>
    <lineage>
        <taxon>Bacteria</taxon>
        <taxon>Pseudomonadati</taxon>
        <taxon>Pseudomonadota</taxon>
        <taxon>Betaproteobacteria</taxon>
        <taxon>Burkholderiales</taxon>
        <taxon>Burkholderiaceae</taxon>
        <taxon>Burkholderia</taxon>
        <taxon>Burkholderia cepacia complex</taxon>
    </lineage>
</organism>
<reference evidence="14" key="1">
    <citation type="submission" date="2021-04" db="EMBL/GenBank/DDBJ databases">
        <title>A collection of bacterial strains from the Burkholderia cepacia Research Laboratory and Repository.</title>
        <authorList>
            <person name="Lipuma J."/>
            <person name="Spilker T."/>
        </authorList>
    </citation>
    <scope>NUCLEOTIDE SEQUENCE</scope>
    <source>
        <strain evidence="14">AU36012</strain>
    </source>
</reference>
<dbReference type="PANTHER" id="PTHR11384:SF59">
    <property type="entry name" value="LYSOSOMAL COBALAMIN TRANSPORTER ABCD4"/>
    <property type="match status" value="1"/>
</dbReference>
<feature type="transmembrane region" description="Helical" evidence="11">
    <location>
        <begin position="83"/>
        <end position="104"/>
    </location>
</feature>
<sequence length="603" mass="67127">MTVNRAFPIDRAEDAQARRRFPPVWRLLLPYWRTREGVFSLMLLLVVIGSSWTATYVMLWNNNWTGTFYDAIGTSRFKVLPELLVRFLLVAMAGAAVHITGGVLQEIVQIRWRRWLTTWLAEKWLARNTYYRIERDRELENVDQRIAEDVKLFVNDTLLLGLGLLSVPVSVVSFSVVLWRMGGPLQVHVGGSSYVLHGYLVFAAFAYTSVIFVATHYLGRRLITLTARQHRLEGDFRVLMVGVREFAEQIAFFQGQTAEHGRLQASFRFVVSNLYATLWVRTRVSFFNNIVGQLSSVIPIIPTLLMLPQLMSGGLTLGGLMKSNSAFNSVTGSLAFFWQAYPGFTSWRAEANRLREFLHVSEHEPQQEIVLHESRTGAVAASGLVLRDASGDALSRVPDFVLPAGRRCLVRGRSGCGKSTLLRALAGLWPYGEGTILRPAAGTFFLPQRSYIPPGSLKAAVTYPRDASAYPDSECEELLHACGLAAYASQLHVEDRWSTRLSGGEQQRVAFARVLLAKPSTVFLDECTSALDSQSEKELYGLLIDRLPQATVVSVAHRKELLAFHDTTLDFPAPSVPEARQDAADEAEGAHAGSRAYGGTQLC</sequence>
<dbReference type="EMBL" id="JAGSVG010000002">
    <property type="protein sequence ID" value="MBR8127880.1"/>
    <property type="molecule type" value="Genomic_DNA"/>
</dbReference>
<dbReference type="Gene3D" id="3.40.50.300">
    <property type="entry name" value="P-loop containing nucleotide triphosphate hydrolases"/>
    <property type="match status" value="1"/>
</dbReference>
<comment type="subcellular location">
    <subcellularLocation>
        <location evidence="1">Cell membrane</location>
        <topology evidence="1">Multi-pass membrane protein</topology>
    </subcellularLocation>
</comment>
<evidence type="ECO:0000259" key="13">
    <source>
        <dbReference type="PROSITE" id="PS50929"/>
    </source>
</evidence>
<evidence type="ECO:0000313" key="14">
    <source>
        <dbReference type="EMBL" id="MBR8127880.1"/>
    </source>
</evidence>
<feature type="transmembrane region" description="Helical" evidence="11">
    <location>
        <begin position="199"/>
        <end position="219"/>
    </location>
</feature>
<evidence type="ECO:0000256" key="6">
    <source>
        <dbReference type="ARBA" id="ARBA00022741"/>
    </source>
</evidence>
<dbReference type="Proteomes" id="UP000682266">
    <property type="component" value="Unassembled WGS sequence"/>
</dbReference>
<keyword evidence="4" id="KW-0997">Cell inner membrane</keyword>
<comment type="caution">
    <text evidence="14">The sequence shown here is derived from an EMBL/GenBank/DDBJ whole genome shotgun (WGS) entry which is preliminary data.</text>
</comment>
<keyword evidence="7 14" id="KW-0067">ATP-binding</keyword>
<evidence type="ECO:0000259" key="12">
    <source>
        <dbReference type="PROSITE" id="PS50893"/>
    </source>
</evidence>
<dbReference type="Pfam" id="PF00005">
    <property type="entry name" value="ABC_tran"/>
    <property type="match status" value="1"/>
</dbReference>
<evidence type="ECO:0000256" key="11">
    <source>
        <dbReference type="SAM" id="Phobius"/>
    </source>
</evidence>
<dbReference type="SUPFAM" id="SSF90123">
    <property type="entry name" value="ABC transporter transmembrane region"/>
    <property type="match status" value="1"/>
</dbReference>
<dbReference type="CDD" id="cd03223">
    <property type="entry name" value="ABCD_peroxisomal_ALDP"/>
    <property type="match status" value="1"/>
</dbReference>
<feature type="domain" description="ABC transporter" evidence="12">
    <location>
        <begin position="379"/>
        <end position="599"/>
    </location>
</feature>
<feature type="domain" description="ABC transmembrane type-1" evidence="13">
    <location>
        <begin position="41"/>
        <end position="346"/>
    </location>
</feature>
<dbReference type="Gene3D" id="1.20.1560.10">
    <property type="entry name" value="ABC transporter type 1, transmembrane domain"/>
    <property type="match status" value="1"/>
</dbReference>
<dbReference type="SUPFAM" id="SSF52540">
    <property type="entry name" value="P-loop containing nucleoside triphosphate hydrolases"/>
    <property type="match status" value="1"/>
</dbReference>
<dbReference type="InterPro" id="IPR003439">
    <property type="entry name" value="ABC_transporter-like_ATP-bd"/>
</dbReference>
<dbReference type="SMART" id="SM00382">
    <property type="entry name" value="AAA"/>
    <property type="match status" value="1"/>
</dbReference>
<keyword evidence="8 11" id="KW-1133">Transmembrane helix</keyword>
<evidence type="ECO:0000256" key="1">
    <source>
        <dbReference type="ARBA" id="ARBA00004651"/>
    </source>
</evidence>
<keyword evidence="3" id="KW-1003">Cell membrane</keyword>
<dbReference type="PROSITE" id="PS50929">
    <property type="entry name" value="ABC_TM1F"/>
    <property type="match status" value="1"/>
</dbReference>
<dbReference type="InterPro" id="IPR011527">
    <property type="entry name" value="ABC1_TM_dom"/>
</dbReference>
<dbReference type="PROSITE" id="PS00211">
    <property type="entry name" value="ABC_TRANSPORTER_1"/>
    <property type="match status" value="1"/>
</dbReference>
<keyword evidence="2" id="KW-0813">Transport</keyword>
<dbReference type="PANTHER" id="PTHR11384">
    <property type="entry name" value="ATP-BINDING CASSETTE, SUB-FAMILY D MEMBER"/>
    <property type="match status" value="1"/>
</dbReference>
<dbReference type="InterPro" id="IPR027417">
    <property type="entry name" value="P-loop_NTPase"/>
</dbReference>
<evidence type="ECO:0000256" key="5">
    <source>
        <dbReference type="ARBA" id="ARBA00022692"/>
    </source>
</evidence>
<dbReference type="GO" id="GO:0005886">
    <property type="term" value="C:plasma membrane"/>
    <property type="evidence" value="ECO:0007669"/>
    <property type="project" value="UniProtKB-SubCell"/>
</dbReference>
<dbReference type="GO" id="GO:0016887">
    <property type="term" value="F:ATP hydrolysis activity"/>
    <property type="evidence" value="ECO:0007669"/>
    <property type="project" value="InterPro"/>
</dbReference>
<keyword evidence="6" id="KW-0547">Nucleotide-binding</keyword>
<dbReference type="PROSITE" id="PS50893">
    <property type="entry name" value="ABC_TRANSPORTER_2"/>
    <property type="match status" value="1"/>
</dbReference>
<evidence type="ECO:0000256" key="8">
    <source>
        <dbReference type="ARBA" id="ARBA00022989"/>
    </source>
</evidence>
<gene>
    <name evidence="14" type="ORF">KDW93_02530</name>
</gene>
<feature type="transmembrane region" description="Helical" evidence="11">
    <location>
        <begin position="158"/>
        <end position="179"/>
    </location>
</feature>
<dbReference type="GO" id="GO:0140359">
    <property type="term" value="F:ABC-type transporter activity"/>
    <property type="evidence" value="ECO:0007669"/>
    <property type="project" value="InterPro"/>
</dbReference>
<dbReference type="RefSeq" id="WP_105787097.1">
    <property type="nucleotide sequence ID" value="NZ_CADERF010000002.1"/>
</dbReference>
<feature type="region of interest" description="Disordered" evidence="10">
    <location>
        <begin position="573"/>
        <end position="603"/>
    </location>
</feature>
<protein>
    <submittedName>
        <fullName evidence="14">ABC transporter ATP-binding protein/permease</fullName>
    </submittedName>
</protein>
<dbReference type="InterPro" id="IPR036640">
    <property type="entry name" value="ABC1_TM_sf"/>
</dbReference>
<dbReference type="Pfam" id="PF06472">
    <property type="entry name" value="ABC_membrane_2"/>
    <property type="match status" value="1"/>
</dbReference>
<dbReference type="InterPro" id="IPR050835">
    <property type="entry name" value="ABC_transporter_sub-D"/>
</dbReference>